<dbReference type="AlphaFoldDB" id="A0A547PCW7"/>
<keyword evidence="1" id="KW-0472">Membrane</keyword>
<dbReference type="Pfam" id="PF07386">
    <property type="entry name" value="DUF1499"/>
    <property type="match status" value="1"/>
</dbReference>
<dbReference type="RefSeq" id="WP_142788254.1">
    <property type="nucleotide sequence ID" value="NZ_VHJK01000001.1"/>
</dbReference>
<keyword evidence="1" id="KW-0812">Transmembrane</keyword>
<keyword evidence="3" id="KW-1185">Reference proteome</keyword>
<protein>
    <submittedName>
        <fullName evidence="2">DUF1499 domain-containing protein</fullName>
    </submittedName>
</protein>
<comment type="caution">
    <text evidence="2">The sequence shown here is derived from an EMBL/GenBank/DDBJ whole genome shotgun (WGS) entry which is preliminary data.</text>
</comment>
<accession>A0A547PCW7</accession>
<evidence type="ECO:0000313" key="2">
    <source>
        <dbReference type="EMBL" id="TRD11981.1"/>
    </source>
</evidence>
<dbReference type="EMBL" id="VHJK01000001">
    <property type="protein sequence ID" value="TRD11981.1"/>
    <property type="molecule type" value="Genomic_DNA"/>
</dbReference>
<dbReference type="OrthoDB" id="1523552at2"/>
<dbReference type="Proteomes" id="UP000316343">
    <property type="component" value="Unassembled WGS sequence"/>
</dbReference>
<name>A0A547PCW7_9SPHN</name>
<feature type="transmembrane region" description="Helical" evidence="1">
    <location>
        <begin position="75"/>
        <end position="95"/>
    </location>
</feature>
<gene>
    <name evidence="2" type="ORF">FGU71_08995</name>
</gene>
<reference evidence="2 3" key="1">
    <citation type="submission" date="2019-06" db="EMBL/GenBank/DDBJ databases">
        <title>Erythrobacter insulae sp. nov., isolated from a tidal flat.</title>
        <authorList>
            <person name="Yoon J.-H."/>
        </authorList>
    </citation>
    <scope>NUCLEOTIDE SEQUENCE [LARGE SCALE GENOMIC DNA]</scope>
    <source>
        <strain evidence="2 3">JBTF-M21</strain>
    </source>
</reference>
<sequence length="265" mass="28020">MKNVSWKTKLALALVVFLPLYFAVAALGTKFGLWSWQTGLGTLTAGAGIWVMGIVGVVCLILLIMALIKKPRKGWLVPAIGVALPLGAVVMLGSVQTTASENPIHDVATDTSNPPSFSLETLSAREAFGANALNDYQTPLGELEQYKGSPPELAIKSHAQIINDTYATLSPLPLAGASKSDAVAAVAAAMGNMGLTDIRSDAEAGRVEGVAETFWFGFKDDVVARIGENQIDFRSVSRVGRSDLGANAKRIAELRERVAGQIGQR</sequence>
<evidence type="ECO:0000313" key="3">
    <source>
        <dbReference type="Proteomes" id="UP000316343"/>
    </source>
</evidence>
<feature type="transmembrane region" description="Helical" evidence="1">
    <location>
        <begin position="49"/>
        <end position="68"/>
    </location>
</feature>
<evidence type="ECO:0000256" key="1">
    <source>
        <dbReference type="SAM" id="Phobius"/>
    </source>
</evidence>
<proteinExistence type="predicted"/>
<organism evidence="2 3">
    <name type="scientific">Erythrobacter insulae</name>
    <dbReference type="NCBI Taxonomy" id="2584124"/>
    <lineage>
        <taxon>Bacteria</taxon>
        <taxon>Pseudomonadati</taxon>
        <taxon>Pseudomonadota</taxon>
        <taxon>Alphaproteobacteria</taxon>
        <taxon>Sphingomonadales</taxon>
        <taxon>Erythrobacteraceae</taxon>
        <taxon>Erythrobacter/Porphyrobacter group</taxon>
        <taxon>Erythrobacter</taxon>
    </lineage>
</organism>
<keyword evidence="1" id="KW-1133">Transmembrane helix</keyword>
<dbReference type="InterPro" id="IPR010865">
    <property type="entry name" value="DUF1499"/>
</dbReference>